<evidence type="ECO:0000313" key="2">
    <source>
        <dbReference type="EMBL" id="CEQ03331.1"/>
    </source>
</evidence>
<evidence type="ECO:0000313" key="3">
    <source>
        <dbReference type="Proteomes" id="UP000049127"/>
    </source>
</evidence>
<dbReference type="SUPFAM" id="SSF54001">
    <property type="entry name" value="Cysteine proteinases"/>
    <property type="match status" value="1"/>
</dbReference>
<dbReference type="RefSeq" id="WP_055333756.1">
    <property type="nucleotide sequence ID" value="NZ_CDNF01000003.1"/>
</dbReference>
<sequence length="254" mass="29732">MKKGYDIFGKEYGVMLRNDLHATDSIDHKFMKDMILVDEESKNLFYEGIPKVSKDVCKHELFEFAQKFKRSSYLDTIKNILKFTSNMALNYDINFLDMKFGGREKDIIARKTDWCADMARVGCVLLKCNNIPARILHIVNINKAYNGHVICEAFFEKNYGVCDFIHGVAGYDKAPISAWEMKLDKHLVTKCYSRDYQGYSKENDFEGLFSEIAINEYDIMDENNKFTESRTNEYTIKIIEENHNNKWFMGEDEI</sequence>
<gene>
    <name evidence="2" type="ORF">R28058_10641</name>
</gene>
<evidence type="ECO:0000259" key="1">
    <source>
        <dbReference type="Pfam" id="PF04473"/>
    </source>
</evidence>
<organism evidence="2 3">
    <name type="scientific">Paraclostridium sordellii</name>
    <name type="common">Clostridium sordellii</name>
    <dbReference type="NCBI Taxonomy" id="1505"/>
    <lineage>
        <taxon>Bacteria</taxon>
        <taxon>Bacillati</taxon>
        <taxon>Bacillota</taxon>
        <taxon>Clostridia</taxon>
        <taxon>Peptostreptococcales</taxon>
        <taxon>Peptostreptococcaceae</taxon>
        <taxon>Paraclostridium</taxon>
    </lineage>
</organism>
<accession>A0A0C7QEL6</accession>
<reference evidence="2 3" key="1">
    <citation type="submission" date="2015-01" db="EMBL/GenBank/DDBJ databases">
        <authorList>
            <person name="Aslett A.Martin."/>
            <person name="De Silva Nishadi"/>
        </authorList>
    </citation>
    <scope>NUCLEOTIDE SEQUENCE [LARGE SCALE GENOMIC DNA]</scope>
    <source>
        <strain evidence="2 3">R28058</strain>
    </source>
</reference>
<proteinExistence type="predicted"/>
<dbReference type="InterPro" id="IPR007562">
    <property type="entry name" value="Transglutaminase-like_domain"/>
</dbReference>
<dbReference type="EMBL" id="CEKZ01000003">
    <property type="protein sequence ID" value="CEQ03331.1"/>
    <property type="molecule type" value="Genomic_DNA"/>
</dbReference>
<name>A0A0C7QEL6_PARSO</name>
<dbReference type="AlphaFoldDB" id="A0A0C7QEL6"/>
<protein>
    <recommendedName>
        <fullName evidence="1">Transglutaminase-like domain-containing protein</fullName>
    </recommendedName>
</protein>
<dbReference type="InterPro" id="IPR038765">
    <property type="entry name" value="Papain-like_cys_pep_sf"/>
</dbReference>
<dbReference type="OrthoDB" id="2086652at2"/>
<dbReference type="Pfam" id="PF04473">
    <property type="entry name" value="DUF553"/>
    <property type="match status" value="1"/>
</dbReference>
<feature type="domain" description="Transglutaminase-like" evidence="1">
    <location>
        <begin position="63"/>
        <end position="164"/>
    </location>
</feature>
<dbReference type="Proteomes" id="UP000049127">
    <property type="component" value="Unassembled WGS sequence"/>
</dbReference>